<evidence type="ECO:0000313" key="2">
    <source>
        <dbReference type="EMBL" id="PUZ22826.1"/>
    </source>
</evidence>
<comment type="caution">
    <text evidence="2">The sequence shown here is derived from an EMBL/GenBank/DDBJ whole genome shotgun (WGS) entry which is preliminary data.</text>
</comment>
<keyword evidence="3" id="KW-1185">Reference proteome</keyword>
<name>A0A2T7BCK1_9BACT</name>
<accession>A0A2T7BCK1</accession>
<dbReference type="EMBL" id="QCYK01000003">
    <property type="protein sequence ID" value="PUZ22826.1"/>
    <property type="molecule type" value="Genomic_DNA"/>
</dbReference>
<dbReference type="RefSeq" id="WP_108688571.1">
    <property type="nucleotide sequence ID" value="NZ_QCYK01000003.1"/>
</dbReference>
<dbReference type="OrthoDB" id="639184at2"/>
<dbReference type="AlphaFoldDB" id="A0A2T7BCK1"/>
<feature type="chain" id="PRO_5015439744" evidence="1">
    <location>
        <begin position="18"/>
        <end position="495"/>
    </location>
</feature>
<sequence>MKYLWLVFTLLTLQASAQQYTFVTSDAEETDFMHQTFTTTSGKYVDLQYAFPLGPLKYRNGRNAIVCVYDHQLKQLLSKPLDATAGKRFLQGYTIGEKLILFFADKDNGVQPYELHLEDGTASMVADLIKPADDNTYPSMGASPDKSHFYVVFRTTHKNDPGTYTGIVIDQQFKVVTKIATSDDVPDKNIDHIQYALSDDGVFNIIAAEEGSDSKKDYNPFNYTITQISPSGKAATGHLAGIPAGLFTNIAWHADKNNLQFTGLLEEGKNADFTTVISGVYDGTQKKITELKKTDLAEKIPHGAKFVTSYPLKDHSTVITLEPASSTDVEHVMVPDFNSGGLKIQHNAATIDAGNLYVIKINPNHELAWAKTVYKSQTEMNYRVYTGAAVLPDNNDGFHIFFQDCMKNTEVEDTKPRRIVAPGGKNDGLAVVYISKDGNMTKKFLEPSFNHDHYSDLPFSPLNTVADGGNRLIYVSYRHRNLGRSLYHVSAVTVE</sequence>
<proteinExistence type="predicted"/>
<feature type="signal peptide" evidence="1">
    <location>
        <begin position="1"/>
        <end position="17"/>
    </location>
</feature>
<organism evidence="2 3">
    <name type="scientific">Chitinophaga parva</name>
    <dbReference type="NCBI Taxonomy" id="2169414"/>
    <lineage>
        <taxon>Bacteria</taxon>
        <taxon>Pseudomonadati</taxon>
        <taxon>Bacteroidota</taxon>
        <taxon>Chitinophagia</taxon>
        <taxon>Chitinophagales</taxon>
        <taxon>Chitinophagaceae</taxon>
        <taxon>Chitinophaga</taxon>
    </lineage>
</organism>
<keyword evidence="1" id="KW-0732">Signal</keyword>
<evidence type="ECO:0000256" key="1">
    <source>
        <dbReference type="SAM" id="SignalP"/>
    </source>
</evidence>
<reference evidence="2 3" key="1">
    <citation type="submission" date="2018-04" db="EMBL/GenBank/DDBJ databases">
        <title>Chitinophaga fuyangensis sp. nov., isolated from soil in a chemical factory.</title>
        <authorList>
            <person name="Chen K."/>
        </authorList>
    </citation>
    <scope>NUCLEOTIDE SEQUENCE [LARGE SCALE GENOMIC DNA]</scope>
    <source>
        <strain evidence="2 3">LY-1</strain>
    </source>
</reference>
<evidence type="ECO:0000313" key="3">
    <source>
        <dbReference type="Proteomes" id="UP000244450"/>
    </source>
</evidence>
<protein>
    <submittedName>
        <fullName evidence="2">Uncharacterized protein</fullName>
    </submittedName>
</protein>
<dbReference type="Proteomes" id="UP000244450">
    <property type="component" value="Unassembled WGS sequence"/>
</dbReference>
<gene>
    <name evidence="2" type="ORF">DCC81_20610</name>
</gene>